<evidence type="ECO:0000256" key="1">
    <source>
        <dbReference type="SAM" id="Phobius"/>
    </source>
</evidence>
<accession>A0A1X7VW98</accession>
<proteinExistence type="predicted"/>
<keyword evidence="1" id="KW-0812">Transmembrane</keyword>
<keyword evidence="1" id="KW-1133">Transmembrane helix</keyword>
<protein>
    <submittedName>
        <fullName evidence="3">Uncharacterized protein</fullName>
    </submittedName>
</protein>
<feature type="signal peptide" evidence="2">
    <location>
        <begin position="1"/>
        <end position="19"/>
    </location>
</feature>
<dbReference type="InParanoid" id="A0A1X7VW98"/>
<evidence type="ECO:0000256" key="2">
    <source>
        <dbReference type="SAM" id="SignalP"/>
    </source>
</evidence>
<dbReference type="AlphaFoldDB" id="A0A1X7VW98"/>
<reference evidence="3" key="1">
    <citation type="submission" date="2017-05" db="UniProtKB">
        <authorList>
            <consortium name="EnsemblMetazoa"/>
        </authorList>
    </citation>
    <scope>IDENTIFICATION</scope>
</reference>
<keyword evidence="1" id="KW-0472">Membrane</keyword>
<feature type="transmembrane region" description="Helical" evidence="1">
    <location>
        <begin position="177"/>
        <end position="199"/>
    </location>
</feature>
<organism evidence="3">
    <name type="scientific">Amphimedon queenslandica</name>
    <name type="common">Sponge</name>
    <dbReference type="NCBI Taxonomy" id="400682"/>
    <lineage>
        <taxon>Eukaryota</taxon>
        <taxon>Metazoa</taxon>
        <taxon>Porifera</taxon>
        <taxon>Demospongiae</taxon>
        <taxon>Heteroscleromorpha</taxon>
        <taxon>Haplosclerida</taxon>
        <taxon>Niphatidae</taxon>
        <taxon>Amphimedon</taxon>
    </lineage>
</organism>
<name>A0A1X7VW98_AMPQE</name>
<evidence type="ECO:0000313" key="3">
    <source>
        <dbReference type="EnsemblMetazoa" id="Aqu2.1.43683_001"/>
    </source>
</evidence>
<keyword evidence="2" id="KW-0732">Signal</keyword>
<feature type="chain" id="PRO_5012417399" evidence="2">
    <location>
        <begin position="20"/>
        <end position="323"/>
    </location>
</feature>
<sequence>MGLALLTAVFFVLYSSVQADNITCISNYADLKDALRDKETDNVRILLDTFYAPNGSLVHFLNVTYCLSDSKTECNPTFGTYNYHWADNGLLLLIEPGLFISLTMDFISLGVTNITLIISPPFCSNESESNERLLNTLTTWLKKYATSDEDESDRGYVAAYVPGSEFPINDQSLHLQLVVPLGLLTVVINVLIILSFRVCSRTMAERIDKAVERAISTVQSSVSDEQEEKERPPLLETISSPGHNTFYVLAVVFLTIYDMRLFVNNSNEPPNEELRGLLSYEGTKETTIQMERENEVDANDETMPIPYNDGENRAMPVPYVLVK</sequence>
<dbReference type="EnsemblMetazoa" id="Aqu2.1.43683_001">
    <property type="protein sequence ID" value="Aqu2.1.43683_001"/>
    <property type="gene ID" value="Aqu2.1.43683"/>
</dbReference>